<protein>
    <submittedName>
        <fullName evidence="3">Uncharacterized protein</fullName>
    </submittedName>
</protein>
<keyword evidence="1" id="KW-0472">Membrane</keyword>
<reference evidence="3 4" key="1">
    <citation type="submission" date="2019-03" db="EMBL/GenBank/DDBJ databases">
        <title>Single cell metagenomics reveals metabolic interactions within the superorganism composed of flagellate Streblomastix strix and complex community of Bacteroidetes bacteria on its surface.</title>
        <authorList>
            <person name="Treitli S.C."/>
            <person name="Kolisko M."/>
            <person name="Husnik F."/>
            <person name="Keeling P."/>
            <person name="Hampl V."/>
        </authorList>
    </citation>
    <scope>NUCLEOTIDE SEQUENCE [LARGE SCALE GENOMIC DNA]</scope>
    <source>
        <strain evidence="3">ST1C</strain>
    </source>
</reference>
<evidence type="ECO:0000256" key="1">
    <source>
        <dbReference type="SAM" id="Phobius"/>
    </source>
</evidence>
<dbReference type="EMBL" id="SNRW01001563">
    <property type="protein sequence ID" value="KAA6395915.1"/>
    <property type="molecule type" value="Genomic_DNA"/>
</dbReference>
<sequence length="538" mass="59444">MLADMEEHPHTSKVRIPNFTAVPELRVVAAAPNNQGLVVSYQCMCFRSRHFRKLTKKVQNRGTIKTGLNSSLPNESHVQSPLEIAYLPYEIKSDGSLFIDIIGDEVEWSKFINMKDFPLIKQGQDVNSTFFRLIPENILKTLEISKGNDVDVSKCQLIYDSIDLEDYALYGLTAYVRDGVDIAPSIAYAIEALPEVVKHIPSPGAEPTDLFPTRGCNGSWEQYLFGFELDGVVSSKCISNAGSKMPGYTGPNPRSTMPAKPTKCDDDETEIVKHLVGYMFGFLKVEGLSCEDMKKYITRVGPISGSLNQYDEKGITEEAAGIFYGWEKNDDGKESWIYAKQYIDLSGLYPVYKYTEAKAPFLSSGATSSLFKFGYVVFLDCKNPLATTPTTVCPCPTNATELVNDPRYGTICKEEVEPELQICTAYNTPLDCACSKSSTGLYPQATCEKEKLCHDLSDKTEIQCPCIDGDERAFCITCTAKDTPSSECKCPKDDEGDYSKEKCKADKPSFDKESTGSVRVTLGMIAAAVVFPALVLLV</sequence>
<organism evidence="3 4">
    <name type="scientific">Streblomastix strix</name>
    <dbReference type="NCBI Taxonomy" id="222440"/>
    <lineage>
        <taxon>Eukaryota</taxon>
        <taxon>Metamonada</taxon>
        <taxon>Preaxostyla</taxon>
        <taxon>Oxymonadida</taxon>
        <taxon>Streblomastigidae</taxon>
        <taxon>Streblomastix</taxon>
    </lineage>
</organism>
<gene>
    <name evidence="2" type="ORF">EZS28_008558</name>
    <name evidence="3" type="ORF">EZS28_008559</name>
</gene>
<proteinExistence type="predicted"/>
<keyword evidence="1" id="KW-0812">Transmembrane</keyword>
<accession>A0A5J4WND3</accession>
<evidence type="ECO:0000313" key="2">
    <source>
        <dbReference type="EMBL" id="KAA6395914.1"/>
    </source>
</evidence>
<comment type="caution">
    <text evidence="3">The sequence shown here is derived from an EMBL/GenBank/DDBJ whole genome shotgun (WGS) entry which is preliminary data.</text>
</comment>
<dbReference type="AlphaFoldDB" id="A0A5J4WND3"/>
<name>A0A5J4WND3_9EUKA</name>
<evidence type="ECO:0000313" key="3">
    <source>
        <dbReference type="EMBL" id="KAA6395915.1"/>
    </source>
</evidence>
<dbReference type="EMBL" id="SNRW01001563">
    <property type="protein sequence ID" value="KAA6395914.1"/>
    <property type="molecule type" value="Genomic_DNA"/>
</dbReference>
<dbReference type="Proteomes" id="UP000324800">
    <property type="component" value="Unassembled WGS sequence"/>
</dbReference>
<feature type="transmembrane region" description="Helical" evidence="1">
    <location>
        <begin position="518"/>
        <end position="537"/>
    </location>
</feature>
<evidence type="ECO:0000313" key="4">
    <source>
        <dbReference type="Proteomes" id="UP000324800"/>
    </source>
</evidence>
<keyword evidence="1" id="KW-1133">Transmembrane helix</keyword>